<evidence type="ECO:0008006" key="4">
    <source>
        <dbReference type="Google" id="ProtNLM"/>
    </source>
</evidence>
<dbReference type="Proteomes" id="UP001139488">
    <property type="component" value="Unassembled WGS sequence"/>
</dbReference>
<dbReference type="AlphaFoldDB" id="A0A9X1WHV7"/>
<keyword evidence="1" id="KW-0732">Signal</keyword>
<proteinExistence type="predicted"/>
<evidence type="ECO:0000313" key="2">
    <source>
        <dbReference type="EMBL" id="MCJ2376904.1"/>
    </source>
</evidence>
<protein>
    <recommendedName>
        <fullName evidence="4">Lipoprotein</fullName>
    </recommendedName>
</protein>
<feature type="signal peptide" evidence="1">
    <location>
        <begin position="1"/>
        <end position="17"/>
    </location>
</feature>
<organism evidence="2 3">
    <name type="scientific">Vibrio gelatinilyticus</name>
    <dbReference type="NCBI Taxonomy" id="2893468"/>
    <lineage>
        <taxon>Bacteria</taxon>
        <taxon>Pseudomonadati</taxon>
        <taxon>Pseudomonadota</taxon>
        <taxon>Gammaproteobacteria</taxon>
        <taxon>Vibrionales</taxon>
        <taxon>Vibrionaceae</taxon>
        <taxon>Vibrio</taxon>
    </lineage>
</organism>
<feature type="chain" id="PRO_5040898277" description="Lipoprotein" evidence="1">
    <location>
        <begin position="18"/>
        <end position="236"/>
    </location>
</feature>
<accession>A0A9X1WHV7</accession>
<dbReference type="PROSITE" id="PS51257">
    <property type="entry name" value="PROKAR_LIPOPROTEIN"/>
    <property type="match status" value="1"/>
</dbReference>
<evidence type="ECO:0000313" key="3">
    <source>
        <dbReference type="Proteomes" id="UP001139488"/>
    </source>
</evidence>
<keyword evidence="3" id="KW-1185">Reference proteome</keyword>
<name>A0A9X1WHV7_9VIBR</name>
<comment type="caution">
    <text evidence="2">The sequence shown here is derived from an EMBL/GenBank/DDBJ whole genome shotgun (WGS) entry which is preliminary data.</text>
</comment>
<evidence type="ECO:0000256" key="1">
    <source>
        <dbReference type="SAM" id="SignalP"/>
    </source>
</evidence>
<sequence length="236" mass="26181">MSYFKPLLLASVVLSIAACNSDSLSFYQATGDEQGIYIDSQKPIVMFVDTETNEFPVFIGDFNKGAVYATKRTIDTLPNIKTKGAISGGLFGWLDDEDTELKIQIADNTATVSGVMNKGSIDYSLSKSSDSQSLQELASGWVEDTSYLNWQILESGMFMINTKSLGCVLTGTMVEKNGYYVSNDVYAQECKNSDFDGEYTHARLATFQQNQRQYLVGVFVKDDSVIWQNTSQELIN</sequence>
<dbReference type="EMBL" id="JAJNNZ010000005">
    <property type="protein sequence ID" value="MCJ2376904.1"/>
    <property type="molecule type" value="Genomic_DNA"/>
</dbReference>
<dbReference type="RefSeq" id="WP_244356824.1">
    <property type="nucleotide sequence ID" value="NZ_JAJNNZ010000005.1"/>
</dbReference>
<reference evidence="2" key="1">
    <citation type="submission" date="2021-11" db="EMBL/GenBank/DDBJ databases">
        <title>Vibrio ZSDE26 sp. nov. and Vibrio ZSDZ34 sp. nov., isolated from coastal seawater in Qingdao.</title>
        <authorList>
            <person name="Zhang P."/>
        </authorList>
    </citation>
    <scope>NUCLEOTIDE SEQUENCE</scope>
    <source>
        <strain evidence="2">ZSDZ34</strain>
    </source>
</reference>
<gene>
    <name evidence="2" type="ORF">LNL84_08650</name>
</gene>